<evidence type="ECO:0000256" key="3">
    <source>
        <dbReference type="ARBA" id="ARBA00022679"/>
    </source>
</evidence>
<evidence type="ECO:0000313" key="5">
    <source>
        <dbReference type="EMBL" id="HIQ70643.1"/>
    </source>
</evidence>
<dbReference type="SUPFAM" id="SSF53756">
    <property type="entry name" value="UDP-Glycosyltransferase/glycogen phosphorylase"/>
    <property type="match status" value="1"/>
</dbReference>
<evidence type="ECO:0000313" key="6">
    <source>
        <dbReference type="Proteomes" id="UP000886887"/>
    </source>
</evidence>
<dbReference type="AlphaFoldDB" id="A0A9D0Z7X9"/>
<dbReference type="GO" id="GO:0016758">
    <property type="term" value="F:hexosyltransferase activity"/>
    <property type="evidence" value="ECO:0007669"/>
    <property type="project" value="InterPro"/>
</dbReference>
<keyword evidence="2" id="KW-0328">Glycosyltransferase</keyword>
<comment type="caution">
    <text evidence="5">The sequence shown here is derived from an EMBL/GenBank/DDBJ whole genome shotgun (WGS) entry which is preliminary data.</text>
</comment>
<sequence>MKAICFSAATGGGHDAAAHALAQAFETLGVQCACVDCLALSGARVARAVEGMYVGVVRNHPALFGRIYRAGERVSSPRRKSPVYYANALGRERMAAFLAEERPDVVACTHLFAAQTLTSMDLRRARVTAAVMTDYTCAPFWEEVDMDALYTPGPLLTDEFAAHGVDVSRVVPLGIPASPACVPCADVAGAKAAQGLGAQEAHIVLVGGSMGAGNLPQVARELLSLPARVTVVCGSNERVRARMEAAFAHEPRLRVLGQVRPLYDLLDSADVVVTKPGGLTSTEVMQKRLPLVFVSPIEGVETRNAAFLSGEGAALWAKAPGDAARMAGLLLQDARACEAQRAAQARLVSGTAAMDIARDLIARANERREEGTP</sequence>
<dbReference type="InterPro" id="IPR009695">
    <property type="entry name" value="Diacylglyc_glucosyltr_N"/>
</dbReference>
<dbReference type="Pfam" id="PF06925">
    <property type="entry name" value="MGDG_synth"/>
    <property type="match status" value="1"/>
</dbReference>
<evidence type="ECO:0000256" key="2">
    <source>
        <dbReference type="ARBA" id="ARBA00022676"/>
    </source>
</evidence>
<feature type="domain" description="Diacylglycerol glucosyltransferase N-terminal" evidence="4">
    <location>
        <begin position="14"/>
        <end position="176"/>
    </location>
</feature>
<dbReference type="EMBL" id="DVFJ01000001">
    <property type="protein sequence ID" value="HIQ70643.1"/>
    <property type="molecule type" value="Genomic_DNA"/>
</dbReference>
<dbReference type="Proteomes" id="UP000886887">
    <property type="component" value="Unassembled WGS sequence"/>
</dbReference>
<keyword evidence="3" id="KW-0808">Transferase</keyword>
<protein>
    <recommendedName>
        <fullName evidence="4">Diacylglycerol glucosyltransferase N-terminal domain-containing protein</fullName>
    </recommendedName>
</protein>
<evidence type="ECO:0000256" key="1">
    <source>
        <dbReference type="ARBA" id="ARBA00006962"/>
    </source>
</evidence>
<organism evidence="5 6">
    <name type="scientific">Candidatus Onthenecus intestinigallinarum</name>
    <dbReference type="NCBI Taxonomy" id="2840875"/>
    <lineage>
        <taxon>Bacteria</taxon>
        <taxon>Bacillati</taxon>
        <taxon>Bacillota</taxon>
        <taxon>Clostridia</taxon>
        <taxon>Eubacteriales</taxon>
        <taxon>Candidatus Onthenecus</taxon>
    </lineage>
</organism>
<dbReference type="Gene3D" id="3.40.50.2000">
    <property type="entry name" value="Glycogen Phosphorylase B"/>
    <property type="match status" value="1"/>
</dbReference>
<dbReference type="PANTHER" id="PTHR43025">
    <property type="entry name" value="MONOGALACTOSYLDIACYLGLYCEROL SYNTHASE"/>
    <property type="match status" value="1"/>
</dbReference>
<name>A0A9D0Z7X9_9FIRM</name>
<dbReference type="PANTHER" id="PTHR43025:SF3">
    <property type="entry name" value="MONOGALACTOSYLDIACYLGLYCEROL SYNTHASE 1, CHLOROPLASTIC"/>
    <property type="match status" value="1"/>
</dbReference>
<accession>A0A9D0Z7X9</accession>
<gene>
    <name evidence="5" type="ORF">IAB73_00275</name>
</gene>
<reference evidence="5" key="2">
    <citation type="journal article" date="2021" name="PeerJ">
        <title>Extensive microbial diversity within the chicken gut microbiome revealed by metagenomics and culture.</title>
        <authorList>
            <person name="Gilroy R."/>
            <person name="Ravi A."/>
            <person name="Getino M."/>
            <person name="Pursley I."/>
            <person name="Horton D.L."/>
            <person name="Alikhan N.F."/>
            <person name="Baker D."/>
            <person name="Gharbi K."/>
            <person name="Hall N."/>
            <person name="Watson M."/>
            <person name="Adriaenssens E.M."/>
            <person name="Foster-Nyarko E."/>
            <person name="Jarju S."/>
            <person name="Secka A."/>
            <person name="Antonio M."/>
            <person name="Oren A."/>
            <person name="Chaudhuri R.R."/>
            <person name="La Ragione R."/>
            <person name="Hildebrand F."/>
            <person name="Pallen M.J."/>
        </authorList>
    </citation>
    <scope>NUCLEOTIDE SEQUENCE</scope>
    <source>
        <strain evidence="5">ChiSxjej2B14-6234</strain>
    </source>
</reference>
<evidence type="ECO:0000259" key="4">
    <source>
        <dbReference type="Pfam" id="PF06925"/>
    </source>
</evidence>
<reference evidence="5" key="1">
    <citation type="submission" date="2020-10" db="EMBL/GenBank/DDBJ databases">
        <authorList>
            <person name="Gilroy R."/>
        </authorList>
    </citation>
    <scope>NUCLEOTIDE SEQUENCE</scope>
    <source>
        <strain evidence="5">ChiSxjej2B14-6234</strain>
    </source>
</reference>
<proteinExistence type="inferred from homology"/>
<dbReference type="GO" id="GO:0016020">
    <property type="term" value="C:membrane"/>
    <property type="evidence" value="ECO:0007669"/>
    <property type="project" value="GOC"/>
</dbReference>
<comment type="similarity">
    <text evidence="1">Belongs to the glycosyltransferase 28 family.</text>
</comment>
<dbReference type="GO" id="GO:0009247">
    <property type="term" value="P:glycolipid biosynthetic process"/>
    <property type="evidence" value="ECO:0007669"/>
    <property type="project" value="InterPro"/>
</dbReference>
<dbReference type="InterPro" id="IPR050519">
    <property type="entry name" value="Glycosyltransf_28_UgtP"/>
</dbReference>